<name>J9PVI4_9CAUD</name>
<sequence length="99" mass="12026">MSYKQQIENIEDEIFMLENTLDELRKKQEEYENKTVFYIIEEGIDSFGDHYLICEEVPDWYDMGDIDHDIEVEREHSMANEYKLVSFRLSTKREEDYGL</sequence>
<dbReference type="GeneID" id="13828645"/>
<dbReference type="EMBL" id="JN790865">
    <property type="protein sequence ID" value="AEZ65940.1"/>
    <property type="molecule type" value="Genomic_DNA"/>
</dbReference>
<keyword evidence="3" id="KW-1185">Reference proteome</keyword>
<keyword evidence="1" id="KW-0175">Coiled coil</keyword>
<protein>
    <submittedName>
        <fullName evidence="2">Uncharacterized protein</fullName>
    </submittedName>
</protein>
<gene>
    <name evidence="2" type="ORF">BCB4_0147</name>
</gene>
<evidence type="ECO:0000313" key="3">
    <source>
        <dbReference type="Proteomes" id="UP000006099"/>
    </source>
</evidence>
<dbReference type="Proteomes" id="UP000006099">
    <property type="component" value="Segment"/>
</dbReference>
<reference evidence="2 3" key="1">
    <citation type="journal article" date="2013" name="Arch. Virol.">
        <title>Characterization and complete genome sequence of a virulent bacteriophage B4 infecting food-borne pathogenic Bacillus cereus.</title>
        <authorList>
            <person name="Lee J.H."/>
            <person name="Shin H."/>
            <person name="Son B."/>
            <person name="Heu S."/>
            <person name="Ryu S."/>
        </authorList>
    </citation>
    <scope>NUCLEOTIDE SEQUENCE [LARGE SCALE GENOMIC DNA]</scope>
</reference>
<evidence type="ECO:0000313" key="2">
    <source>
        <dbReference type="EMBL" id="AEZ65940.1"/>
    </source>
</evidence>
<evidence type="ECO:0000256" key="1">
    <source>
        <dbReference type="SAM" id="Coils"/>
    </source>
</evidence>
<feature type="coiled-coil region" evidence="1">
    <location>
        <begin position="7"/>
        <end position="34"/>
    </location>
</feature>
<dbReference type="RefSeq" id="YP_006908376.1">
    <property type="nucleotide sequence ID" value="NC_018863.1"/>
</dbReference>
<proteinExistence type="predicted"/>
<dbReference type="KEGG" id="vg:13828645"/>
<accession>J9PVI4</accession>
<organism evidence="2 3">
    <name type="scientific">Bacillus phage B4</name>
    <dbReference type="NCBI Taxonomy" id="1141133"/>
    <lineage>
        <taxon>Viruses</taxon>
        <taxon>Duplodnaviria</taxon>
        <taxon>Heunggongvirae</taxon>
        <taxon>Uroviricota</taxon>
        <taxon>Caudoviricetes</taxon>
        <taxon>Herelleviridae</taxon>
        <taxon>Bastillevirinae</taxon>
        <taxon>Bequatrovirus</taxon>
        <taxon>Bequatrovirus B4</taxon>
    </lineage>
</organism>